<dbReference type="InterPro" id="IPR019343">
    <property type="entry name" value="PPP1R21_N"/>
</dbReference>
<dbReference type="GO" id="GO:0016020">
    <property type="term" value="C:membrane"/>
    <property type="evidence" value="ECO:0007669"/>
    <property type="project" value="TreeGrafter"/>
</dbReference>
<dbReference type="Pfam" id="PF21636">
    <property type="entry name" value="PPP1R21_C"/>
    <property type="match status" value="1"/>
</dbReference>
<evidence type="ECO:0000259" key="3">
    <source>
        <dbReference type="SMART" id="SM01254"/>
    </source>
</evidence>
<evidence type="ECO:0000313" key="5">
    <source>
        <dbReference type="Proteomes" id="UP000198287"/>
    </source>
</evidence>
<keyword evidence="5" id="KW-1185">Reference proteome</keyword>
<reference evidence="4 5" key="1">
    <citation type="submission" date="2015-12" db="EMBL/GenBank/DDBJ databases">
        <title>The genome of Folsomia candida.</title>
        <authorList>
            <person name="Faddeeva A."/>
            <person name="Derks M.F."/>
            <person name="Anvar Y."/>
            <person name="Smit S."/>
            <person name="Van Straalen N."/>
            <person name="Roelofs D."/>
        </authorList>
    </citation>
    <scope>NUCLEOTIDE SEQUENCE [LARGE SCALE GENOMIC DNA]</scope>
    <source>
        <strain evidence="4 5">VU population</strain>
        <tissue evidence="4">Whole body</tissue>
    </source>
</reference>
<evidence type="ECO:0000256" key="1">
    <source>
        <dbReference type="SAM" id="Coils"/>
    </source>
</evidence>
<organism evidence="4 5">
    <name type="scientific">Folsomia candida</name>
    <name type="common">Springtail</name>
    <dbReference type="NCBI Taxonomy" id="158441"/>
    <lineage>
        <taxon>Eukaryota</taxon>
        <taxon>Metazoa</taxon>
        <taxon>Ecdysozoa</taxon>
        <taxon>Arthropoda</taxon>
        <taxon>Hexapoda</taxon>
        <taxon>Collembola</taxon>
        <taxon>Entomobryomorpha</taxon>
        <taxon>Isotomoidea</taxon>
        <taxon>Isotomidae</taxon>
        <taxon>Proisotominae</taxon>
        <taxon>Folsomia</taxon>
    </lineage>
</organism>
<feature type="region of interest" description="Disordered" evidence="2">
    <location>
        <begin position="247"/>
        <end position="278"/>
    </location>
</feature>
<feature type="compositionally biased region" description="Polar residues" evidence="2">
    <location>
        <begin position="249"/>
        <end position="258"/>
    </location>
</feature>
<dbReference type="InterPro" id="IPR040024">
    <property type="entry name" value="PPP1R21"/>
</dbReference>
<dbReference type="PANTHER" id="PTHR21448:SF0">
    <property type="entry name" value="PROTEIN PHOSPHATASE 1 REGULATORY SUBUNIT 21"/>
    <property type="match status" value="1"/>
</dbReference>
<accession>A0A226F125</accession>
<feature type="coiled-coil region" evidence="1">
    <location>
        <begin position="438"/>
        <end position="479"/>
    </location>
</feature>
<evidence type="ECO:0000256" key="2">
    <source>
        <dbReference type="SAM" id="MobiDB-lite"/>
    </source>
</evidence>
<sequence length="484" mass="54869">MTPVSRHPTQSGGGSSSSGHLFTAQVIFSGRHINDSHDMTSTSQQGPPDLLTKYNKLATEYAKLRSQFPVLKRGVVDEQAKSAELTESLQIKDQSLRKLEQEVDSLNFRNKQLEKRIGVLQNELDEIAAKSHKGKRSGKDTSAQETPSSSSTTLDYELISKIEENMKLQKQLSDVQQSSNFEIETLRSQLESLHNEETHKELMLSELTSLKSDNHSLTFALQNSLDEIEAYREQVKQMKEKIASPVHIPNSNTTSANSEQKKLISADKSASSDSGMQGIDLEAEPPDLLEKLKTAMQQKEFWALEYQLLKMKYERISRKWEECKDILKTLGREDLLLNSSEVTSPTIEPSNLMGKLEIVNLEGSDVDINGRSYEKEVKEHMLKKINELVSLLQYADSQAVHFHNEGKAMRSLLTISCEKTHDLQQKLRASNSKELELKEELDLTKENYETQLTQLSEHLAIMNEKIAEKQELINELQLKIKGKK</sequence>
<dbReference type="STRING" id="158441.A0A226F125"/>
<feature type="region of interest" description="Disordered" evidence="2">
    <location>
        <begin position="1"/>
        <end position="20"/>
    </location>
</feature>
<feature type="compositionally biased region" description="Polar residues" evidence="2">
    <location>
        <begin position="140"/>
        <end position="152"/>
    </location>
</feature>
<keyword evidence="1" id="KW-0175">Coiled coil</keyword>
<dbReference type="EMBL" id="LNIX01000001">
    <property type="protein sequence ID" value="OXA63479.1"/>
    <property type="molecule type" value="Genomic_DNA"/>
</dbReference>
<feature type="region of interest" description="Disordered" evidence="2">
    <location>
        <begin position="128"/>
        <end position="152"/>
    </location>
</feature>
<comment type="caution">
    <text evidence="4">The sequence shown here is derived from an EMBL/GenBank/DDBJ whole genome shotgun (WGS) entry which is preliminary data.</text>
</comment>
<dbReference type="SMART" id="SM01254">
    <property type="entry name" value="KLRAQ"/>
    <property type="match status" value="1"/>
</dbReference>
<dbReference type="PANTHER" id="PTHR21448">
    <property type="entry name" value="SMOOTH MUSCLE MYOSIN HEAVY CHAIN-RELATED"/>
    <property type="match status" value="1"/>
</dbReference>
<dbReference type="InterPro" id="IPR049372">
    <property type="entry name" value="PPP1R21_C"/>
</dbReference>
<gene>
    <name evidence="4" type="ORF">Fcan01_03537</name>
</gene>
<dbReference type="AlphaFoldDB" id="A0A226F125"/>
<protein>
    <recommendedName>
        <fullName evidence="3">Protein phosphatase 1 regulatory subunit 21 N-terminal domain-containing protein</fullName>
    </recommendedName>
</protein>
<feature type="domain" description="Protein phosphatase 1 regulatory subunit 21 N-terminal" evidence="3">
    <location>
        <begin position="55"/>
        <end position="158"/>
    </location>
</feature>
<dbReference type="OrthoDB" id="5566667at2759"/>
<dbReference type="GO" id="GO:0005769">
    <property type="term" value="C:early endosome"/>
    <property type="evidence" value="ECO:0007669"/>
    <property type="project" value="TreeGrafter"/>
</dbReference>
<dbReference type="Proteomes" id="UP000198287">
    <property type="component" value="Unassembled WGS sequence"/>
</dbReference>
<dbReference type="Pfam" id="PF10205">
    <property type="entry name" value="KLRAQ"/>
    <property type="match status" value="1"/>
</dbReference>
<proteinExistence type="predicted"/>
<evidence type="ECO:0000313" key="4">
    <source>
        <dbReference type="EMBL" id="OXA63479.1"/>
    </source>
</evidence>
<name>A0A226F125_FOLCA</name>